<dbReference type="CDD" id="cd00086">
    <property type="entry name" value="homeodomain"/>
    <property type="match status" value="1"/>
</dbReference>
<dbReference type="WBParaSite" id="TMUE_3000010768.1">
    <property type="protein sequence ID" value="TMUE_3000010768.1"/>
    <property type="gene ID" value="WBGene00286657"/>
</dbReference>
<dbReference type="Pfam" id="PF00046">
    <property type="entry name" value="Homeodomain"/>
    <property type="match status" value="1"/>
</dbReference>
<dbReference type="FunFam" id="3.30.160.60:FF:000226">
    <property type="entry name" value="Zinc finger protein 236 variant"/>
    <property type="match status" value="1"/>
</dbReference>
<proteinExistence type="inferred from homology"/>
<evidence type="ECO:0000256" key="6">
    <source>
        <dbReference type="ARBA" id="ARBA00022771"/>
    </source>
</evidence>
<reference evidence="20" key="1">
    <citation type="submission" date="2019-12" db="UniProtKB">
        <authorList>
            <consortium name="WormBaseParasite"/>
        </authorList>
    </citation>
    <scope>IDENTIFICATION</scope>
</reference>
<feature type="compositionally biased region" description="Polar residues" evidence="16">
    <location>
        <begin position="492"/>
        <end position="504"/>
    </location>
</feature>
<dbReference type="SUPFAM" id="SSF46689">
    <property type="entry name" value="Homeodomain-like"/>
    <property type="match status" value="1"/>
</dbReference>
<evidence type="ECO:0000256" key="11">
    <source>
        <dbReference type="ARBA" id="ARBA00023163"/>
    </source>
</evidence>
<feature type="domain" description="C2H2-type" evidence="18">
    <location>
        <begin position="649"/>
        <end position="677"/>
    </location>
</feature>
<feature type="compositionally biased region" description="Basic and acidic residues" evidence="16">
    <location>
        <begin position="508"/>
        <end position="518"/>
    </location>
</feature>
<evidence type="ECO:0000313" key="19">
    <source>
        <dbReference type="Proteomes" id="UP000046395"/>
    </source>
</evidence>
<dbReference type="SMART" id="SM00389">
    <property type="entry name" value="HOX"/>
    <property type="match status" value="1"/>
</dbReference>
<feature type="compositionally biased region" description="Polar residues" evidence="16">
    <location>
        <begin position="1"/>
        <end position="15"/>
    </location>
</feature>
<feature type="domain" description="C2H2-type" evidence="18">
    <location>
        <begin position="621"/>
        <end position="648"/>
    </location>
</feature>
<feature type="domain" description="C2H2-type" evidence="18">
    <location>
        <begin position="83"/>
        <end position="102"/>
    </location>
</feature>
<feature type="DNA-binding region" description="Homeobox" evidence="14">
    <location>
        <begin position="288"/>
        <end position="347"/>
    </location>
</feature>
<evidence type="ECO:0000256" key="15">
    <source>
        <dbReference type="RuleBase" id="RU000682"/>
    </source>
</evidence>
<feature type="domain" description="Homeobox" evidence="17">
    <location>
        <begin position="286"/>
        <end position="346"/>
    </location>
</feature>
<keyword evidence="7" id="KW-0862">Zinc</keyword>
<evidence type="ECO:0000259" key="18">
    <source>
        <dbReference type="PROSITE" id="PS50157"/>
    </source>
</evidence>
<dbReference type="InterPro" id="IPR001356">
    <property type="entry name" value="HD"/>
</dbReference>
<dbReference type="GO" id="GO:0022603">
    <property type="term" value="P:regulation of anatomical structure morphogenesis"/>
    <property type="evidence" value="ECO:0007669"/>
    <property type="project" value="UniProtKB-ARBA"/>
</dbReference>
<dbReference type="InterPro" id="IPR051574">
    <property type="entry name" value="ZnF_E-box_Homeobox"/>
</dbReference>
<dbReference type="SMART" id="SM00355">
    <property type="entry name" value="ZnF_C2H2"/>
    <property type="match status" value="5"/>
</dbReference>
<evidence type="ECO:0000256" key="9">
    <source>
        <dbReference type="ARBA" id="ARBA00023125"/>
    </source>
</evidence>
<dbReference type="STRING" id="70415.A0A5S6QUG5"/>
<keyword evidence="19" id="KW-1185">Reference proteome</keyword>
<evidence type="ECO:0000256" key="5">
    <source>
        <dbReference type="ARBA" id="ARBA00022737"/>
    </source>
</evidence>
<dbReference type="GO" id="GO:0008270">
    <property type="term" value="F:zinc ion binding"/>
    <property type="evidence" value="ECO:0007669"/>
    <property type="project" value="UniProtKB-KW"/>
</dbReference>
<dbReference type="GO" id="GO:0000122">
    <property type="term" value="P:negative regulation of transcription by RNA polymerase II"/>
    <property type="evidence" value="ECO:0007669"/>
    <property type="project" value="UniProtKB-ARBA"/>
</dbReference>
<dbReference type="InterPro" id="IPR009057">
    <property type="entry name" value="Homeodomain-like_sf"/>
</dbReference>
<keyword evidence="11" id="KW-0804">Transcription</keyword>
<dbReference type="Pfam" id="PF00096">
    <property type="entry name" value="zf-C2H2"/>
    <property type="match status" value="4"/>
</dbReference>
<keyword evidence="4" id="KW-0479">Metal-binding</keyword>
<evidence type="ECO:0000256" key="8">
    <source>
        <dbReference type="ARBA" id="ARBA00023015"/>
    </source>
</evidence>
<dbReference type="PROSITE" id="PS50157">
    <property type="entry name" value="ZINC_FINGER_C2H2_2"/>
    <property type="match status" value="5"/>
</dbReference>
<evidence type="ECO:0000256" key="10">
    <source>
        <dbReference type="ARBA" id="ARBA00023155"/>
    </source>
</evidence>
<evidence type="ECO:0000256" key="14">
    <source>
        <dbReference type="PROSITE-ProRule" id="PRU00108"/>
    </source>
</evidence>
<evidence type="ECO:0000313" key="20">
    <source>
        <dbReference type="WBParaSite" id="TMUE_3000010768.1"/>
    </source>
</evidence>
<accession>A0A5S6QUG5</accession>
<dbReference type="SUPFAM" id="SSF57667">
    <property type="entry name" value="beta-beta-alpha zinc fingers"/>
    <property type="match status" value="3"/>
</dbReference>
<feature type="domain" description="C2H2-type" evidence="18">
    <location>
        <begin position="55"/>
        <end position="82"/>
    </location>
</feature>
<evidence type="ECO:0000256" key="3">
    <source>
        <dbReference type="ARBA" id="ARBA00006991"/>
    </source>
</evidence>
<dbReference type="PANTHER" id="PTHR24391">
    <property type="entry name" value="HISTONE H4 TRANSCRIPTION FACTOR-RELATED"/>
    <property type="match status" value="1"/>
</dbReference>
<protein>
    <submittedName>
        <fullName evidence="20">Homeobox domain-containing protein</fullName>
    </submittedName>
</protein>
<keyword evidence="6 13" id="KW-0863">Zinc-finger</keyword>
<dbReference type="PANTHER" id="PTHR24391:SF27">
    <property type="entry name" value="ZINC FINGER PROTEIN 1"/>
    <property type="match status" value="1"/>
</dbReference>
<comment type="subcellular location">
    <subcellularLocation>
        <location evidence="2 14 15">Nucleus</location>
    </subcellularLocation>
</comment>
<evidence type="ECO:0000256" key="4">
    <source>
        <dbReference type="ARBA" id="ARBA00022723"/>
    </source>
</evidence>
<feature type="region of interest" description="Disordered" evidence="16">
    <location>
        <begin position="1"/>
        <end position="23"/>
    </location>
</feature>
<keyword evidence="8" id="KW-0805">Transcription regulation</keyword>
<feature type="region of interest" description="Disordered" evidence="16">
    <location>
        <begin position="413"/>
        <end position="456"/>
    </location>
</feature>
<name>A0A5S6QUG5_TRIMR</name>
<evidence type="ECO:0000256" key="1">
    <source>
        <dbReference type="ARBA" id="ARBA00003767"/>
    </source>
</evidence>
<feature type="domain" description="C2H2-type" evidence="18">
    <location>
        <begin position="593"/>
        <end position="620"/>
    </location>
</feature>
<keyword evidence="9 14" id="KW-0238">DNA-binding</keyword>
<comment type="similarity">
    <text evidence="3">Belongs to the krueppel C2H2-type zinc-finger protein family.</text>
</comment>
<evidence type="ECO:0000256" key="7">
    <source>
        <dbReference type="ARBA" id="ARBA00022833"/>
    </source>
</evidence>
<dbReference type="PROSITE" id="PS00028">
    <property type="entry name" value="ZINC_FINGER_C2H2_1"/>
    <property type="match status" value="3"/>
</dbReference>
<dbReference type="AlphaFoldDB" id="A0A5S6QUG5"/>
<dbReference type="PROSITE" id="PS50071">
    <property type="entry name" value="HOMEOBOX_2"/>
    <property type="match status" value="1"/>
</dbReference>
<keyword evidence="5" id="KW-0677">Repeat</keyword>
<evidence type="ECO:0000256" key="16">
    <source>
        <dbReference type="SAM" id="MobiDB-lite"/>
    </source>
</evidence>
<dbReference type="Gene3D" id="1.10.10.60">
    <property type="entry name" value="Homeodomain-like"/>
    <property type="match status" value="1"/>
</dbReference>
<dbReference type="InterPro" id="IPR036236">
    <property type="entry name" value="Znf_C2H2_sf"/>
</dbReference>
<dbReference type="InterPro" id="IPR013087">
    <property type="entry name" value="Znf_C2H2_type"/>
</dbReference>
<dbReference type="FunFam" id="3.30.160.60:FF:000013">
    <property type="entry name" value="Putative zinc finger E-box-binding homeobox 2"/>
    <property type="match status" value="2"/>
</dbReference>
<comment type="function">
    <text evidence="1">May be involved in transcriptional regulation.</text>
</comment>
<dbReference type="GO" id="GO:0000981">
    <property type="term" value="F:DNA-binding transcription factor activity, RNA polymerase II-specific"/>
    <property type="evidence" value="ECO:0007669"/>
    <property type="project" value="InterPro"/>
</dbReference>
<feature type="region of interest" description="Disordered" evidence="16">
    <location>
        <begin position="492"/>
        <end position="529"/>
    </location>
</feature>
<dbReference type="FunFam" id="3.30.160.60:FF:000016">
    <property type="entry name" value="zinc finger protein 37 homolog"/>
    <property type="match status" value="1"/>
</dbReference>
<dbReference type="PROSITE" id="PS00027">
    <property type="entry name" value="HOMEOBOX_1"/>
    <property type="match status" value="1"/>
</dbReference>
<evidence type="ECO:0000259" key="17">
    <source>
        <dbReference type="PROSITE" id="PS50071"/>
    </source>
</evidence>
<organism evidence="19 20">
    <name type="scientific">Trichuris muris</name>
    <name type="common">Mouse whipworm</name>
    <dbReference type="NCBI Taxonomy" id="70415"/>
    <lineage>
        <taxon>Eukaryota</taxon>
        <taxon>Metazoa</taxon>
        <taxon>Ecdysozoa</taxon>
        <taxon>Nematoda</taxon>
        <taxon>Enoplea</taxon>
        <taxon>Dorylaimia</taxon>
        <taxon>Trichinellida</taxon>
        <taxon>Trichuridae</taxon>
        <taxon>Trichuris</taxon>
    </lineage>
</organism>
<dbReference type="Proteomes" id="UP000046395">
    <property type="component" value="Unassembled WGS sequence"/>
</dbReference>
<keyword evidence="12 14" id="KW-0539">Nucleus</keyword>
<evidence type="ECO:0000256" key="12">
    <source>
        <dbReference type="ARBA" id="ARBA00023242"/>
    </source>
</evidence>
<feature type="compositionally biased region" description="Polar residues" evidence="16">
    <location>
        <begin position="442"/>
        <end position="456"/>
    </location>
</feature>
<dbReference type="InterPro" id="IPR017970">
    <property type="entry name" value="Homeobox_CS"/>
</dbReference>
<evidence type="ECO:0000256" key="2">
    <source>
        <dbReference type="ARBA" id="ARBA00004123"/>
    </source>
</evidence>
<dbReference type="GO" id="GO:0000978">
    <property type="term" value="F:RNA polymerase II cis-regulatory region sequence-specific DNA binding"/>
    <property type="evidence" value="ECO:0007669"/>
    <property type="project" value="TreeGrafter"/>
</dbReference>
<keyword evidence="10 14" id="KW-0371">Homeobox</keyword>
<feature type="region of interest" description="Disordered" evidence="16">
    <location>
        <begin position="203"/>
        <end position="286"/>
    </location>
</feature>
<sequence>MDKQPEQNYANSDGSLQDKDGEMINGKVTPQHLISVDGPLASVEPSVAAETPRRFKCDECDKAFKFKHHLKEHVRIHSGEKPFKCPHCQKRFSHSGSFSSHMNREKCTMAAATYSLLNRAPVSLETSGHFRNHNSTHAFDSASSPVDNDQERATLEEINLCLHYGALMEKLRAQQAGILANHLAWNSMLIAGGLQSFDRSSNCRELGSQSVPQNGHADEAPATASPETQEKKDGDHASSVPEPNSSEQELALDLRVDSAQSDTPIKKQSGDARSPNESSNATHQECRPLRYRNYLADEQVQVLVQHFRTNPFPTKQELNSLAERLGIGKRVVQVWFQNSRAKERRSHRNAAGFPANFGGQSTTLTNPWMYWNANSATTAAMAAAVLQLRATLWSPLSSYMWQSHIQQQPLTAGAQNMGNDQPLDLSNKYHSRRGGGKSGSSPSVTSIFPKMSSQLTGGSPLMTNGSDLFGLMHQEGQLVNRALQQQVGTVSMTATGDSTPSPSGTALDRSDHSNHSAAEELSPCSGATCSSGGSAPATPVWAGAYAKNLLFPAIYTDGHQKRSLDEVVNDLSETQLKRRRSWKQHKVDEEGLYACDQCDKMFGKQSSLARHKYEHSGQRPYKCDVCDKAFKHKHHLTEHKRLHSGEKPFQCDKCLKRFSHSGSYSQHMNHRYSYCKPLQN</sequence>
<dbReference type="GO" id="GO:0005634">
    <property type="term" value="C:nucleus"/>
    <property type="evidence" value="ECO:0007669"/>
    <property type="project" value="UniProtKB-SubCell"/>
</dbReference>
<dbReference type="FunFam" id="3.30.160.60:FF:000744">
    <property type="entry name" value="zinc finger E-box-binding homeobox 1"/>
    <property type="match status" value="1"/>
</dbReference>
<evidence type="ECO:0000256" key="13">
    <source>
        <dbReference type="PROSITE-ProRule" id="PRU00042"/>
    </source>
</evidence>
<dbReference type="Gene3D" id="3.30.160.60">
    <property type="entry name" value="Classic Zinc Finger"/>
    <property type="match status" value="5"/>
</dbReference>